<feature type="domain" description="NB-ARC" evidence="1">
    <location>
        <begin position="124"/>
        <end position="226"/>
    </location>
</feature>
<dbReference type="InterPro" id="IPR002182">
    <property type="entry name" value="NB-ARC"/>
</dbReference>
<reference evidence="2 3" key="1">
    <citation type="submission" date="2022-04" db="EMBL/GenBank/DDBJ databases">
        <title>Positive selection, recombination, and allopatry shape intraspecific diversity of widespread and dominant cyanobacteria.</title>
        <authorList>
            <person name="Wei J."/>
            <person name="Shu W."/>
            <person name="Hu C."/>
        </authorList>
    </citation>
    <scope>NUCLEOTIDE SEQUENCE [LARGE SCALE GENOMIC DNA]</scope>
    <source>
        <strain evidence="2 3">AS-A4</strain>
    </source>
</reference>
<name>A0ABV0KR22_9CYAN</name>
<evidence type="ECO:0000313" key="3">
    <source>
        <dbReference type="Proteomes" id="UP001476950"/>
    </source>
</evidence>
<evidence type="ECO:0000259" key="1">
    <source>
        <dbReference type="Pfam" id="PF00931"/>
    </source>
</evidence>
<dbReference type="PRINTS" id="PR00364">
    <property type="entry name" value="DISEASERSIST"/>
</dbReference>
<dbReference type="Gene3D" id="3.40.50.300">
    <property type="entry name" value="P-loop containing nucleotide triphosphate hydrolases"/>
    <property type="match status" value="1"/>
</dbReference>
<dbReference type="InterPro" id="IPR027417">
    <property type="entry name" value="P-loop_NTPase"/>
</dbReference>
<evidence type="ECO:0000313" key="2">
    <source>
        <dbReference type="EMBL" id="MEP1061687.1"/>
    </source>
</evidence>
<dbReference type="SUPFAM" id="SSF52540">
    <property type="entry name" value="P-loop containing nucleoside triphosphate hydrolases"/>
    <property type="match status" value="1"/>
</dbReference>
<keyword evidence="3" id="KW-1185">Reference proteome</keyword>
<sequence length="435" mass="50161">MKQSHRQSPEHFAAADKYWHLASLYAALSRLKTEPLSRGEQQDLRALLLGHSPAQISEQLNLQDGTVRRRLSGGLYAWIKELAYEKTGKREAVDYTKIPGLLRTLGYDRGRNGAPEVPVFYGRTKELKQLEQWLVRDRFRLIVLWGLTGIGKTALSVQLIEQLHLQFDWTIWRSLETALPLTEFLSDLNQQLPNSNESHFATTTDPMQCLLESLRTHRYLLILDGIEVILSQPALLEQYGKLLKRLGESSLQSCVIITSQEKSKELQTIAGKNRLACCFKLEGLTLDDSKEIFREHDLLDEALWQDLIEKYRGNPFFLKQISLMIQDQFNGKVSDFLRLNTVVLGDFPDFLDQQFDRLRDIEKAIMQYLSSQTSPLLFAGLFQAFEQQRSQSDLLCDLQRLLHKDFIETVIVQDQVAYQLIPVVKKFIRSCCLQQ</sequence>
<dbReference type="RefSeq" id="WP_190450248.1">
    <property type="nucleotide sequence ID" value="NZ_JAMPLM010000041.1"/>
</dbReference>
<dbReference type="PANTHER" id="PTHR36766:SF30">
    <property type="entry name" value="TIR-NBS TYPE DISEASE RESISTANCE PROTEIN-RELATED"/>
    <property type="match status" value="1"/>
</dbReference>
<comment type="caution">
    <text evidence="2">The sequence shown here is derived from an EMBL/GenBank/DDBJ whole genome shotgun (WGS) entry which is preliminary data.</text>
</comment>
<organism evidence="2 3">
    <name type="scientific">Stenomitos frigidus AS-A4</name>
    <dbReference type="NCBI Taxonomy" id="2933935"/>
    <lineage>
        <taxon>Bacteria</taxon>
        <taxon>Bacillati</taxon>
        <taxon>Cyanobacteriota</taxon>
        <taxon>Cyanophyceae</taxon>
        <taxon>Leptolyngbyales</taxon>
        <taxon>Leptolyngbyaceae</taxon>
        <taxon>Stenomitos</taxon>
    </lineage>
</organism>
<dbReference type="Proteomes" id="UP001476950">
    <property type="component" value="Unassembled WGS sequence"/>
</dbReference>
<gene>
    <name evidence="2" type="ORF">NDI38_25130</name>
</gene>
<dbReference type="Pfam" id="PF00931">
    <property type="entry name" value="NB-ARC"/>
    <property type="match status" value="1"/>
</dbReference>
<protein>
    <submittedName>
        <fullName evidence="2">NB-ARC domain-containing protein</fullName>
    </submittedName>
</protein>
<accession>A0ABV0KR22</accession>
<proteinExistence type="predicted"/>
<dbReference type="PANTHER" id="PTHR36766">
    <property type="entry name" value="PLANT BROAD-SPECTRUM MILDEW RESISTANCE PROTEIN RPW8"/>
    <property type="match status" value="1"/>
</dbReference>
<dbReference type="EMBL" id="JAMPLM010000041">
    <property type="protein sequence ID" value="MEP1061687.1"/>
    <property type="molecule type" value="Genomic_DNA"/>
</dbReference>